<gene>
    <name evidence="5" type="ORF">OA238_160p0980</name>
</gene>
<dbReference type="RefSeq" id="WP_015497795.1">
    <property type="nucleotide sequence ID" value="NC_020910.1"/>
</dbReference>
<proteinExistence type="predicted"/>
<keyword evidence="5" id="KW-0614">Plasmid</keyword>
<keyword evidence="2" id="KW-0808">Transferase</keyword>
<dbReference type="Gene3D" id="3.20.20.70">
    <property type="entry name" value="Aldolase class I"/>
    <property type="match status" value="1"/>
</dbReference>
<dbReference type="PANTHER" id="PTHR37418:SF2">
    <property type="entry name" value="3-KETO-5-AMINOHEXANOATE CLEAVAGE ENZYME"/>
    <property type="match status" value="1"/>
</dbReference>
<keyword evidence="4" id="KW-0862">Zinc</keyword>
<dbReference type="AlphaFoldDB" id="M9RQL1"/>
<dbReference type="PANTHER" id="PTHR37418">
    <property type="entry name" value="3-KETO-5-AMINOHEXANOATE CLEAVAGE ENZYME-RELATED"/>
    <property type="match status" value="1"/>
</dbReference>
<accession>M9RQL1</accession>
<name>M9RQL1_9RHOB</name>
<evidence type="ECO:0000313" key="5">
    <source>
        <dbReference type="EMBL" id="AGI74904.1"/>
    </source>
</evidence>
<evidence type="ECO:0000256" key="1">
    <source>
        <dbReference type="ARBA" id="ARBA00001947"/>
    </source>
</evidence>
<dbReference type="InterPro" id="IPR058240">
    <property type="entry name" value="rSAM_sf"/>
</dbReference>
<evidence type="ECO:0008006" key="7">
    <source>
        <dbReference type="Google" id="ProtNLM"/>
    </source>
</evidence>
<evidence type="ECO:0000256" key="4">
    <source>
        <dbReference type="ARBA" id="ARBA00022833"/>
    </source>
</evidence>
<dbReference type="SUPFAM" id="SSF102114">
    <property type="entry name" value="Radical SAM enzymes"/>
    <property type="match status" value="1"/>
</dbReference>
<organism evidence="5 6">
    <name type="scientific">Octadecabacter arcticus 238</name>
    <dbReference type="NCBI Taxonomy" id="391616"/>
    <lineage>
        <taxon>Bacteria</taxon>
        <taxon>Pseudomonadati</taxon>
        <taxon>Pseudomonadota</taxon>
        <taxon>Alphaproteobacteria</taxon>
        <taxon>Rhodobacterales</taxon>
        <taxon>Roseobacteraceae</taxon>
        <taxon>Octadecabacter</taxon>
    </lineage>
</organism>
<dbReference type="InterPro" id="IPR008567">
    <property type="entry name" value="BKACE"/>
</dbReference>
<evidence type="ECO:0000313" key="6">
    <source>
        <dbReference type="Proteomes" id="UP000004688"/>
    </source>
</evidence>
<dbReference type="GO" id="GO:0046872">
    <property type="term" value="F:metal ion binding"/>
    <property type="evidence" value="ECO:0007669"/>
    <property type="project" value="UniProtKB-KW"/>
</dbReference>
<protein>
    <recommendedName>
        <fullName evidence="7">3-keto-5-aminohexanoate cleavage protein</fullName>
    </recommendedName>
</protein>
<dbReference type="KEGG" id="oar:OA238_160p0980"/>
<reference evidence="5 6" key="1">
    <citation type="journal article" date="2013" name="PLoS ONE">
        <title>Poles Apart: Arctic and Antarctic Octadecabacter strains Share High Genome Plasticity and a New Type of Xanthorhodopsin.</title>
        <authorList>
            <person name="Vollmers J."/>
            <person name="Voget S."/>
            <person name="Dietrich S."/>
            <person name="Gollnow K."/>
            <person name="Smits M."/>
            <person name="Meyer K."/>
            <person name="Brinkhoff T."/>
            <person name="Simon M."/>
            <person name="Daniel R."/>
        </authorList>
    </citation>
    <scope>NUCLEOTIDE SEQUENCE [LARGE SCALE GENOMIC DNA]</scope>
    <source>
        <strain evidence="5 6">238</strain>
        <plasmid evidence="6">Plasmid pOA238_160</plasmid>
    </source>
</reference>
<keyword evidence="3" id="KW-0479">Metal-binding</keyword>
<evidence type="ECO:0000256" key="3">
    <source>
        <dbReference type="ARBA" id="ARBA00022723"/>
    </source>
</evidence>
<keyword evidence="6" id="KW-1185">Reference proteome</keyword>
<dbReference type="EMBL" id="CP003744">
    <property type="protein sequence ID" value="AGI74904.1"/>
    <property type="molecule type" value="Genomic_DNA"/>
</dbReference>
<dbReference type="Proteomes" id="UP000004688">
    <property type="component" value="Plasmid pOA238_160"/>
</dbReference>
<dbReference type="GO" id="GO:0043720">
    <property type="term" value="F:3-keto-5-aminohexanoate cleavage activity"/>
    <property type="evidence" value="ECO:0007669"/>
    <property type="project" value="InterPro"/>
</dbReference>
<evidence type="ECO:0000256" key="2">
    <source>
        <dbReference type="ARBA" id="ARBA00022679"/>
    </source>
</evidence>
<sequence length="298" mass="32218">MISGNPISSKPLILEARINEYMMRGANPNVPYTPTEIAAAATRARESGAAIVHFHARRPDGEPAHDTDLYAEAIRLIREQSDILVHPTLGQVSVQGNAVHRTKHIANLVDMGLKPDFVPVDTGSTNIDRFVGAADGFATNDKVYANSVETLLEFVATFRALGVRPQFISWTIAFTRLFDALAEMGEVDETPFLLFELTDHGILGGHPGTARGLLAHLDFLPKRAVEWSVCNKIGNLTAPAAVAIEMGGHVSIGLGDYLYPELGQPTNADLVDHVAAMAKAMGRPIATPEQTREILQLP</sequence>
<dbReference type="eggNOG" id="COG3246">
    <property type="taxonomic scope" value="Bacteria"/>
</dbReference>
<dbReference type="InterPro" id="IPR013785">
    <property type="entry name" value="Aldolase_TIM"/>
</dbReference>
<dbReference type="HOGENOM" id="CLU_065536_0_0_5"/>
<geneLocation type="plasmid" evidence="5 6">
    <name>pOA238_160</name>
</geneLocation>
<comment type="cofactor">
    <cofactor evidence="1">
        <name>Zn(2+)</name>
        <dbReference type="ChEBI" id="CHEBI:29105"/>
    </cofactor>
</comment>
<dbReference type="Pfam" id="PF05853">
    <property type="entry name" value="BKACE"/>
    <property type="match status" value="1"/>
</dbReference>